<reference evidence="2 3" key="1">
    <citation type="submission" date="2019-11" db="EMBL/GenBank/DDBJ databases">
        <title>Gracilibacillus salitolerans sp. nov., a moderate halophile isolated from a saline soil in northwest China.</title>
        <authorList>
            <person name="Gan L."/>
        </authorList>
    </citation>
    <scope>NUCLEOTIDE SEQUENCE [LARGE SCALE GENOMIC DNA]</scope>
    <source>
        <strain evidence="2 3">SCU50</strain>
    </source>
</reference>
<evidence type="ECO:0000313" key="2">
    <source>
        <dbReference type="EMBL" id="QGH34222.1"/>
    </source>
</evidence>
<dbReference type="InterPro" id="IPR001845">
    <property type="entry name" value="HTH_ArsR_DNA-bd_dom"/>
</dbReference>
<evidence type="ECO:0000313" key="3">
    <source>
        <dbReference type="Proteomes" id="UP000339690"/>
    </source>
</evidence>
<dbReference type="EMBL" id="CP045915">
    <property type="protein sequence ID" value="QGH34222.1"/>
    <property type="molecule type" value="Genomic_DNA"/>
</dbReference>
<dbReference type="InterPro" id="IPR036390">
    <property type="entry name" value="WH_DNA-bd_sf"/>
</dbReference>
<accession>A0A5Q2TJI8</accession>
<protein>
    <submittedName>
        <fullName evidence="2">ArsR family transcriptional regulator</fullName>
    </submittedName>
</protein>
<dbReference type="GO" id="GO:0003700">
    <property type="term" value="F:DNA-binding transcription factor activity"/>
    <property type="evidence" value="ECO:0007669"/>
    <property type="project" value="InterPro"/>
</dbReference>
<gene>
    <name evidence="2" type="ORF">GI584_09380</name>
</gene>
<dbReference type="PANTHER" id="PTHR30363:SF28">
    <property type="entry name" value="TRANSCRIPTIONAL REGULATORY PROTEIN-RELATED"/>
    <property type="match status" value="1"/>
</dbReference>
<feature type="domain" description="HTH arsR-type" evidence="1">
    <location>
        <begin position="11"/>
        <end position="49"/>
    </location>
</feature>
<dbReference type="AlphaFoldDB" id="A0A5Q2TJI8"/>
<proteinExistence type="predicted"/>
<dbReference type="InterPro" id="IPR050313">
    <property type="entry name" value="Carb_Metab_HTH_regulators"/>
</dbReference>
<organism evidence="2 3">
    <name type="scientific">Gracilibacillus salitolerans</name>
    <dbReference type="NCBI Taxonomy" id="2663022"/>
    <lineage>
        <taxon>Bacteria</taxon>
        <taxon>Bacillati</taxon>
        <taxon>Bacillota</taxon>
        <taxon>Bacilli</taxon>
        <taxon>Bacillales</taxon>
        <taxon>Bacillaceae</taxon>
        <taxon>Gracilibacillus</taxon>
    </lineage>
</organism>
<keyword evidence="3" id="KW-1185">Reference proteome</keyword>
<dbReference type="KEGG" id="grc:GI584_09380"/>
<dbReference type="Pfam" id="PF01022">
    <property type="entry name" value="HTH_5"/>
    <property type="match status" value="1"/>
</dbReference>
<dbReference type="PANTHER" id="PTHR30363">
    <property type="entry name" value="HTH-TYPE TRANSCRIPTIONAL REGULATOR SRLR-RELATED"/>
    <property type="match status" value="1"/>
</dbReference>
<sequence length="210" mass="24506">MTVAKRSVKEKVVDLLKKEKALTVSQLLSHFSISDIALRRHLKTLEREGTLEAKTVKQEIGRPFLQYCLTEKAQKNFTQHYEQLSVSMLDRLEKQFGKDFVEALITEWTEDRMECYKQQLLPYKNLPDKMEQLLTIQKQEGYMSSLKQIDPQRFQLEQYHCPIYSVACNYKAACHTEELVFQELLPNAKVKMNSCIAAGEQCCSFLIEEK</sequence>
<dbReference type="SUPFAM" id="SSF46785">
    <property type="entry name" value="Winged helix' DNA-binding domain"/>
    <property type="match status" value="1"/>
</dbReference>
<dbReference type="Gene3D" id="1.10.10.10">
    <property type="entry name" value="Winged helix-like DNA-binding domain superfamily/Winged helix DNA-binding domain"/>
    <property type="match status" value="1"/>
</dbReference>
<evidence type="ECO:0000259" key="1">
    <source>
        <dbReference type="Pfam" id="PF01022"/>
    </source>
</evidence>
<name>A0A5Q2TJI8_9BACI</name>
<dbReference type="Proteomes" id="UP000339690">
    <property type="component" value="Chromosome"/>
</dbReference>
<dbReference type="InterPro" id="IPR036388">
    <property type="entry name" value="WH-like_DNA-bd_sf"/>
</dbReference>